<comment type="caution">
    <text evidence="2">The sequence shown here is derived from an EMBL/GenBank/DDBJ whole genome shotgun (WGS) entry which is preliminary data.</text>
</comment>
<keyword evidence="1" id="KW-0812">Transmembrane</keyword>
<accession>A0A2W7PML0</accession>
<evidence type="ECO:0000256" key="1">
    <source>
        <dbReference type="SAM" id="Phobius"/>
    </source>
</evidence>
<keyword evidence="1" id="KW-1133">Transmembrane helix</keyword>
<keyword evidence="3" id="KW-1185">Reference proteome</keyword>
<evidence type="ECO:0000313" key="2">
    <source>
        <dbReference type="EMBL" id="PZX10579.1"/>
    </source>
</evidence>
<dbReference type="Proteomes" id="UP000249239">
    <property type="component" value="Unassembled WGS sequence"/>
</dbReference>
<sequence>MNHFKPLNRYRKLDACEMYLELLFIFSLFCALTYFVPLFIALRTSASSYFSFLLDFLDTNKMAHYYPYIGGVAMLVTVVYAWIQGRDRRVVEIVNGEDEMEIRSLNRFTGRVHERRVLKMGLRAKRSRIGSFVSAEIKIYDGKRYVASFCPFASPWNRQKDRVTIMRMNELLEPYLGEMRG</sequence>
<reference evidence="2 3" key="1">
    <citation type="submission" date="2018-06" db="EMBL/GenBank/DDBJ databases">
        <title>Genomic Encyclopedia of Archaeal and Bacterial Type Strains, Phase II (KMG-II): from individual species to whole genera.</title>
        <authorList>
            <person name="Goeker M."/>
        </authorList>
    </citation>
    <scope>NUCLEOTIDE SEQUENCE [LARGE SCALE GENOMIC DNA]</scope>
    <source>
        <strain evidence="2 3">DSM 6779</strain>
    </source>
</reference>
<organism evidence="2 3">
    <name type="scientific">Breznakibacter xylanolyticus</name>
    <dbReference type="NCBI Taxonomy" id="990"/>
    <lineage>
        <taxon>Bacteria</taxon>
        <taxon>Pseudomonadati</taxon>
        <taxon>Bacteroidota</taxon>
        <taxon>Bacteroidia</taxon>
        <taxon>Marinilabiliales</taxon>
        <taxon>Marinilabiliaceae</taxon>
        <taxon>Breznakibacter</taxon>
    </lineage>
</organism>
<protein>
    <submittedName>
        <fullName evidence="2">Uncharacterized protein</fullName>
    </submittedName>
</protein>
<gene>
    <name evidence="2" type="ORF">LX69_03351</name>
</gene>
<proteinExistence type="predicted"/>
<dbReference type="RefSeq" id="WP_111447126.1">
    <property type="nucleotide sequence ID" value="NZ_QKZK01000050.1"/>
</dbReference>
<dbReference type="EMBL" id="QKZK01000050">
    <property type="protein sequence ID" value="PZX10579.1"/>
    <property type="molecule type" value="Genomic_DNA"/>
</dbReference>
<dbReference type="AlphaFoldDB" id="A0A2W7PML0"/>
<feature type="transmembrane region" description="Helical" evidence="1">
    <location>
        <begin position="20"/>
        <end position="42"/>
    </location>
</feature>
<evidence type="ECO:0000313" key="3">
    <source>
        <dbReference type="Proteomes" id="UP000249239"/>
    </source>
</evidence>
<name>A0A2W7PML0_9BACT</name>
<keyword evidence="1" id="KW-0472">Membrane</keyword>
<feature type="transmembrane region" description="Helical" evidence="1">
    <location>
        <begin position="62"/>
        <end position="83"/>
    </location>
</feature>